<sequence>MLVTTSYDPTQELLDKACKLSEAWGGFYVPRHKLSIEQLRLRNGDQAVLLVTKEEIRYYGEGRPAFFFHPSMAAIRVKRLLRGEKDPLLEASGVVERDHVLDCTAGLASDSILFSFAAGEHGVVTAIESERVPALLIMEGLQGYHSDIPGLNEAMRRIQVKHTDHLAYLRTLEPQSVDTIYFDPMFRSPLEQSNSISPLRDVANGEAITLETILQARRVARKSIVLKESKDSLEFARLGFDSVARSSTKTTYGVIRL</sequence>
<dbReference type="Gene3D" id="3.40.50.150">
    <property type="entry name" value="Vaccinia Virus protein VP39"/>
    <property type="match status" value="1"/>
</dbReference>
<proteinExistence type="predicted"/>
<dbReference type="SUPFAM" id="SSF53335">
    <property type="entry name" value="S-adenosyl-L-methionine-dependent methyltransferases"/>
    <property type="match status" value="1"/>
</dbReference>
<protein>
    <recommendedName>
        <fullName evidence="3">SAM-dependent methyltransferase</fullName>
    </recommendedName>
</protein>
<accession>A0ABS4J5U3</accession>
<dbReference type="PANTHER" id="PTHR36112">
    <property type="entry name" value="RIBOSOMAL RNA SMALL SUBUNIT METHYLTRANSFERASE J"/>
    <property type="match status" value="1"/>
</dbReference>
<dbReference type="Proteomes" id="UP001519287">
    <property type="component" value="Unassembled WGS sequence"/>
</dbReference>
<reference evidence="1 2" key="1">
    <citation type="submission" date="2021-03" db="EMBL/GenBank/DDBJ databases">
        <title>Genomic Encyclopedia of Type Strains, Phase IV (KMG-IV): sequencing the most valuable type-strain genomes for metagenomic binning, comparative biology and taxonomic classification.</title>
        <authorList>
            <person name="Goeker M."/>
        </authorList>
    </citation>
    <scope>NUCLEOTIDE SEQUENCE [LARGE SCALE GENOMIC DNA]</scope>
    <source>
        <strain evidence="1 2">DSM 26048</strain>
    </source>
</reference>
<dbReference type="Pfam" id="PF04445">
    <property type="entry name" value="SAM_MT"/>
    <property type="match status" value="1"/>
</dbReference>
<gene>
    <name evidence="1" type="ORF">J2Z66_006834</name>
</gene>
<comment type="caution">
    <text evidence="1">The sequence shown here is derived from an EMBL/GenBank/DDBJ whole genome shotgun (WGS) entry which is preliminary data.</text>
</comment>
<keyword evidence="2" id="KW-1185">Reference proteome</keyword>
<dbReference type="EMBL" id="JAGGLB010000032">
    <property type="protein sequence ID" value="MBP1995192.1"/>
    <property type="molecule type" value="Genomic_DNA"/>
</dbReference>
<dbReference type="InterPro" id="IPR007536">
    <property type="entry name" value="16SrRNA_methylTrfase_J"/>
</dbReference>
<dbReference type="InterPro" id="IPR029063">
    <property type="entry name" value="SAM-dependent_MTases_sf"/>
</dbReference>
<evidence type="ECO:0008006" key="3">
    <source>
        <dbReference type="Google" id="ProtNLM"/>
    </source>
</evidence>
<organism evidence="1 2">
    <name type="scientific">Paenibacillus eucommiae</name>
    <dbReference type="NCBI Taxonomy" id="1355755"/>
    <lineage>
        <taxon>Bacteria</taxon>
        <taxon>Bacillati</taxon>
        <taxon>Bacillota</taxon>
        <taxon>Bacilli</taxon>
        <taxon>Bacillales</taxon>
        <taxon>Paenibacillaceae</taxon>
        <taxon>Paenibacillus</taxon>
    </lineage>
</organism>
<dbReference type="PANTHER" id="PTHR36112:SF1">
    <property type="entry name" value="RIBOSOMAL RNA SMALL SUBUNIT METHYLTRANSFERASE J"/>
    <property type="match status" value="1"/>
</dbReference>
<name>A0ABS4J5U3_9BACL</name>
<evidence type="ECO:0000313" key="1">
    <source>
        <dbReference type="EMBL" id="MBP1995192.1"/>
    </source>
</evidence>
<evidence type="ECO:0000313" key="2">
    <source>
        <dbReference type="Proteomes" id="UP001519287"/>
    </source>
</evidence>
<dbReference type="RefSeq" id="WP_209977012.1">
    <property type="nucleotide sequence ID" value="NZ_JAGGLB010000032.1"/>
</dbReference>